<dbReference type="EMBL" id="KV441503">
    <property type="protein sequence ID" value="OAG14102.1"/>
    <property type="molecule type" value="Genomic_DNA"/>
</dbReference>
<protein>
    <submittedName>
        <fullName evidence="3">Uncharacterized protein</fullName>
    </submittedName>
</protein>
<feature type="compositionally biased region" description="Polar residues" evidence="1">
    <location>
        <begin position="15"/>
        <end position="35"/>
    </location>
</feature>
<evidence type="ECO:0000256" key="1">
    <source>
        <dbReference type="SAM" id="MobiDB-lite"/>
    </source>
</evidence>
<feature type="transmembrane region" description="Helical" evidence="2">
    <location>
        <begin position="57"/>
        <end position="78"/>
    </location>
</feature>
<dbReference type="OMA" id="QYRITYV"/>
<dbReference type="VEuPathDB" id="FungiDB:CC77DRAFT_1014341"/>
<proteinExistence type="predicted"/>
<evidence type="ECO:0000256" key="2">
    <source>
        <dbReference type="SAM" id="Phobius"/>
    </source>
</evidence>
<dbReference type="Proteomes" id="UP000077248">
    <property type="component" value="Unassembled WGS sequence"/>
</dbReference>
<reference evidence="3 4" key="1">
    <citation type="submission" date="2016-05" db="EMBL/GenBank/DDBJ databases">
        <title>Comparative analysis of secretome profiles of manganese(II)-oxidizing ascomycete fungi.</title>
        <authorList>
            <consortium name="DOE Joint Genome Institute"/>
            <person name="Zeiner C.A."/>
            <person name="Purvine S.O."/>
            <person name="Zink E.M."/>
            <person name="Wu S."/>
            <person name="Pasa-Tolic L."/>
            <person name="Chaput D.L."/>
            <person name="Haridas S."/>
            <person name="Grigoriev I.V."/>
            <person name="Santelli C.M."/>
            <person name="Hansel C.M."/>
        </authorList>
    </citation>
    <scope>NUCLEOTIDE SEQUENCE [LARGE SCALE GENOMIC DNA]</scope>
    <source>
        <strain evidence="3 4">SRC1lrK2f</strain>
    </source>
</reference>
<organism evidence="3 4">
    <name type="scientific">Alternaria alternata</name>
    <name type="common">Alternaria rot fungus</name>
    <name type="synonym">Torula alternata</name>
    <dbReference type="NCBI Taxonomy" id="5599"/>
    <lineage>
        <taxon>Eukaryota</taxon>
        <taxon>Fungi</taxon>
        <taxon>Dikarya</taxon>
        <taxon>Ascomycota</taxon>
        <taxon>Pezizomycotina</taxon>
        <taxon>Dothideomycetes</taxon>
        <taxon>Pleosporomycetidae</taxon>
        <taxon>Pleosporales</taxon>
        <taxon>Pleosporineae</taxon>
        <taxon>Pleosporaceae</taxon>
        <taxon>Alternaria</taxon>
        <taxon>Alternaria sect. Alternaria</taxon>
        <taxon>Alternaria alternata complex</taxon>
    </lineage>
</organism>
<dbReference type="RefSeq" id="XP_018379523.1">
    <property type="nucleotide sequence ID" value="XM_018523890.1"/>
</dbReference>
<gene>
    <name evidence="3" type="ORF">CC77DRAFT_1014341</name>
</gene>
<accession>A0A177D4S1</accession>
<keyword evidence="2" id="KW-1133">Transmembrane helix</keyword>
<evidence type="ECO:0000313" key="4">
    <source>
        <dbReference type="Proteomes" id="UP000077248"/>
    </source>
</evidence>
<keyword evidence="2" id="KW-0472">Membrane</keyword>
<keyword evidence="2" id="KW-0812">Transmembrane</keyword>
<dbReference type="GeneID" id="29109484"/>
<sequence length="657" mass="71452">MANHTSKMMAGFRSQPYSPVPTTQDPSTPTAEKLLASQTTTPIHSELKKSSSQSWSAAQILLTAAIPLVALVVWLVCVRANPRIFDTFAGEKIGGHLSQAEAKAVDAITGAVLAPLLMATLNFVWFGSARVSALNEQQAKPIPLRTLVAASGTTGGNYDLFNLRNLLMGKTWTLGLFALLTMLSAVSRTALSNVIAYEAFSELGSSQTSVPLRLQSDVTINQDYDGIVSGADIVSLDLYDFDGNQNAQVVKDVVSLLTEISYDSSDSKLTNGTYVAVNVTSQSLESLPPAISRLENVPAYRLSVNCSPALPESISVDQPLNFYNTMINLIINKTAESDNYLFEAFYPGTPENIQKGEGDSLTYAAFTLGFKEAYLGSLRRFDLSNDTEPSAYGTLHYRAYNMTQWGFSGTMGLMSACGLRCVLYREHGVANTSRSSDNTSSTAVWTIDAATFPSQKKQIIPSQLSKFQYNSLNFHVPGSSIPGLGPALSNMYAVTTQDFFTDFAHTFLYASGETQRILYEVAASSKNASRNIPQYTIHVPAYAMQLQYRITYVPSILLVGLICLLGASAVTGTMALSARKSLSARAQREVNVTRLLLDSVVGLEADADELAKVAQRGNDELDAWAAGYKVKYRITDDDTGDIRKSVVGFYTWHRWSI</sequence>
<feature type="region of interest" description="Disordered" evidence="1">
    <location>
        <begin position="1"/>
        <end position="35"/>
    </location>
</feature>
<evidence type="ECO:0000313" key="3">
    <source>
        <dbReference type="EMBL" id="OAG14102.1"/>
    </source>
</evidence>
<feature type="transmembrane region" description="Helical" evidence="2">
    <location>
        <begin position="552"/>
        <end position="578"/>
    </location>
</feature>
<name>A0A177D4S1_ALTAL</name>
<keyword evidence="4" id="KW-1185">Reference proteome</keyword>
<dbReference type="KEGG" id="aalt:CC77DRAFT_1014341"/>
<dbReference type="AlphaFoldDB" id="A0A177D4S1"/>